<sequence>MFLSCHFQLLVLSLSYIPNSSAQSLDDSTTDPTKRAESALSTLQSWYNGDTGIWDTAGWWNAANIMTMVGNLAKADSDNEGLQSLVTRVFANTMTQAPSKNPQPGVEEFAYRRQVLNPSNEASALYDGSHMGSGYTKILVSATNEPLSIYPQNWTQSKRKHANNGEFINTSAPRRRTTQTTLASTPDPKPWLDGFYDDDLWWALAWINAYDITSNTEYLYLAQGIFIAVTSVWPSHCNNGGIYWSWKKTYVNAVSNELFMSVAAHLANRANSRDQKEIYVQWAERTLTWFQNSGMINAHGTINDGLTDACENNHQTTWSYNQGIILGALVELHRATPDPSYLSLAAKIAKAALQELTDQNGVIHDVCEPNCGGDGTQFKGVFMRNLQTLQAAAPDDDYVAVIQANADSIWMNDWDEGQEGAFSVDWAGPFVWWANASTHGSAMDALVAAMAVG</sequence>
<evidence type="ECO:0008006" key="4">
    <source>
        <dbReference type="Google" id="ProtNLM"/>
    </source>
</evidence>
<protein>
    <recommendedName>
        <fullName evidence="4">Mannan endo-1,6-alpha-mannosidase</fullName>
    </recommendedName>
</protein>
<feature type="signal peptide" evidence="1">
    <location>
        <begin position="1"/>
        <end position="22"/>
    </location>
</feature>
<keyword evidence="1" id="KW-0732">Signal</keyword>
<name>A0A9W8YFZ8_9PLEO</name>
<dbReference type="InterPro" id="IPR008928">
    <property type="entry name" value="6-hairpin_glycosidase_sf"/>
</dbReference>
<reference evidence="2" key="1">
    <citation type="submission" date="2022-10" db="EMBL/GenBank/DDBJ databases">
        <title>Tapping the CABI collections for fungal endophytes: first genome assemblies for Collariella, Neodidymelliopsis, Ascochyta clinopodiicola, Didymella pomorum, Didymosphaeria variabile, Neocosmospora piperis and Neocucurbitaria cava.</title>
        <authorList>
            <person name="Hill R."/>
        </authorList>
    </citation>
    <scope>NUCLEOTIDE SEQUENCE</scope>
    <source>
        <strain evidence="2">IMI 356814</strain>
    </source>
</reference>
<dbReference type="InterPro" id="IPR053169">
    <property type="entry name" value="MUG_Protein"/>
</dbReference>
<dbReference type="Gene3D" id="1.50.10.20">
    <property type="match status" value="1"/>
</dbReference>
<dbReference type="AlphaFoldDB" id="A0A9W8YFZ8"/>
<organism evidence="2 3">
    <name type="scientific">Neocucurbitaria cava</name>
    <dbReference type="NCBI Taxonomy" id="798079"/>
    <lineage>
        <taxon>Eukaryota</taxon>
        <taxon>Fungi</taxon>
        <taxon>Dikarya</taxon>
        <taxon>Ascomycota</taxon>
        <taxon>Pezizomycotina</taxon>
        <taxon>Dothideomycetes</taxon>
        <taxon>Pleosporomycetidae</taxon>
        <taxon>Pleosporales</taxon>
        <taxon>Pleosporineae</taxon>
        <taxon>Cucurbitariaceae</taxon>
        <taxon>Neocucurbitaria</taxon>
    </lineage>
</organism>
<dbReference type="EMBL" id="JAPEUY010000002">
    <property type="protein sequence ID" value="KAJ4376047.1"/>
    <property type="molecule type" value="Genomic_DNA"/>
</dbReference>
<dbReference type="Pfam" id="PF03663">
    <property type="entry name" value="Glyco_hydro_76"/>
    <property type="match status" value="1"/>
</dbReference>
<feature type="chain" id="PRO_5040906864" description="Mannan endo-1,6-alpha-mannosidase" evidence="1">
    <location>
        <begin position="23"/>
        <end position="453"/>
    </location>
</feature>
<evidence type="ECO:0000313" key="3">
    <source>
        <dbReference type="Proteomes" id="UP001140560"/>
    </source>
</evidence>
<dbReference type="InterPro" id="IPR005198">
    <property type="entry name" value="Glyco_hydro_76"/>
</dbReference>
<dbReference type="OrthoDB" id="9984024at2759"/>
<comment type="caution">
    <text evidence="2">The sequence shown here is derived from an EMBL/GenBank/DDBJ whole genome shotgun (WGS) entry which is preliminary data.</text>
</comment>
<evidence type="ECO:0000256" key="1">
    <source>
        <dbReference type="SAM" id="SignalP"/>
    </source>
</evidence>
<keyword evidence="3" id="KW-1185">Reference proteome</keyword>
<dbReference type="SUPFAM" id="SSF48208">
    <property type="entry name" value="Six-hairpin glycosidases"/>
    <property type="match status" value="1"/>
</dbReference>
<evidence type="ECO:0000313" key="2">
    <source>
        <dbReference type="EMBL" id="KAJ4376047.1"/>
    </source>
</evidence>
<dbReference type="Proteomes" id="UP001140560">
    <property type="component" value="Unassembled WGS sequence"/>
</dbReference>
<dbReference type="PANTHER" id="PTHR47791">
    <property type="entry name" value="MEIOTICALLY UP-REGULATED GENE 191 PROTEIN"/>
    <property type="match status" value="1"/>
</dbReference>
<dbReference type="PANTHER" id="PTHR47791:SF1">
    <property type="entry name" value="ENDO MANNANASE, GH76 FAMILY (EUROFUNG)"/>
    <property type="match status" value="1"/>
</dbReference>
<accession>A0A9W8YFZ8</accession>
<gene>
    <name evidence="2" type="ORF">N0V83_001328</name>
</gene>
<proteinExistence type="predicted"/>
<dbReference type="GO" id="GO:0005975">
    <property type="term" value="P:carbohydrate metabolic process"/>
    <property type="evidence" value="ECO:0007669"/>
    <property type="project" value="InterPro"/>
</dbReference>